<proteinExistence type="inferred from homology"/>
<dbReference type="GO" id="GO:0006012">
    <property type="term" value="P:galactose metabolic process"/>
    <property type="evidence" value="ECO:0007669"/>
    <property type="project" value="InterPro"/>
</dbReference>
<dbReference type="Pfam" id="PF10509">
    <property type="entry name" value="GalKase_gal_bdg"/>
    <property type="match status" value="1"/>
</dbReference>
<evidence type="ECO:0000256" key="2">
    <source>
        <dbReference type="ARBA" id="ARBA00022741"/>
    </source>
</evidence>
<dbReference type="PANTHER" id="PTHR10457">
    <property type="entry name" value="MEVALONATE KINASE/GALACTOKINASE"/>
    <property type="match status" value="1"/>
</dbReference>
<keyword evidence="3 7" id="KW-0808">Transferase</keyword>
<evidence type="ECO:0000256" key="3">
    <source>
        <dbReference type="ARBA" id="ARBA00022777"/>
    </source>
</evidence>
<evidence type="ECO:0000313" key="8">
    <source>
        <dbReference type="Proteomes" id="UP000294743"/>
    </source>
</evidence>
<feature type="domain" description="GHMP kinase N-terminal" evidence="5">
    <location>
        <begin position="128"/>
        <end position="214"/>
    </location>
</feature>
<sequence length="427" mass="46464">MANIQTLIEEMKTGKHDADLLELYVDESVIERQKARYVLALETFKDHFGDKEVRVYSAPGRSEVGGNHTDHQRGRVLAAGVNLDTIAVVAKRDDDVIVVDSEGFNIKPVNAAILDINEKEAGTSEAIIRGVAAGIKNKGGIIGGFEAYMTSDVLEGAGLSSSAAFETLLGTILSHEYNEGSISAVDIAKIGQYAENEYFMKPCGLMDQMASSVGSFITIDFKDPKNPIVEKVDFDFDSSNHSLCIVDTKGSHADLTDEYASVPADMKKVANYFGKDVLREVDPNEFYANVGDIRNAIGDRPVLRAYHFFGDNDRVVDEVAALKANDFETFKNLVKASGGSSFKYLQNVYSNKNINEQNISTGLAMSEYLLQGKGVCRVHGGGFAGTIQAFVPNEMLTAYKQGIEAVFGEGSCYVLKVRPFGGYKVFA</sequence>
<dbReference type="Gene3D" id="3.30.70.890">
    <property type="entry name" value="GHMP kinase, C-terminal domain"/>
    <property type="match status" value="1"/>
</dbReference>
<evidence type="ECO:0000256" key="1">
    <source>
        <dbReference type="ARBA" id="ARBA00006566"/>
    </source>
</evidence>
<keyword evidence="8" id="KW-1185">Reference proteome</keyword>
<dbReference type="PRINTS" id="PR00959">
    <property type="entry name" value="MEVGALKINASE"/>
</dbReference>
<dbReference type="InterPro" id="IPR020568">
    <property type="entry name" value="Ribosomal_Su5_D2-typ_SF"/>
</dbReference>
<dbReference type="GO" id="GO:0004335">
    <property type="term" value="F:galactokinase activity"/>
    <property type="evidence" value="ECO:0007669"/>
    <property type="project" value="InterPro"/>
</dbReference>
<dbReference type="InterPro" id="IPR006206">
    <property type="entry name" value="Mevalonate/galactokinase"/>
</dbReference>
<dbReference type="InterPro" id="IPR006204">
    <property type="entry name" value="GHMP_kinase_N_dom"/>
</dbReference>
<dbReference type="Proteomes" id="UP000294743">
    <property type="component" value="Unassembled WGS sequence"/>
</dbReference>
<keyword evidence="2" id="KW-0547">Nucleotide-binding</keyword>
<dbReference type="EMBL" id="SODD01000002">
    <property type="protein sequence ID" value="TDW26086.1"/>
    <property type="molecule type" value="Genomic_DNA"/>
</dbReference>
<dbReference type="Pfam" id="PF00288">
    <property type="entry name" value="GHMP_kinases_N"/>
    <property type="match status" value="1"/>
</dbReference>
<dbReference type="RefSeq" id="WP_134167696.1">
    <property type="nucleotide sequence ID" value="NZ_SODD01000002.1"/>
</dbReference>
<dbReference type="OrthoDB" id="250531at2"/>
<evidence type="ECO:0000259" key="6">
    <source>
        <dbReference type="Pfam" id="PF10509"/>
    </source>
</evidence>
<accession>A0A4R8A6K3</accession>
<name>A0A4R8A6K3_9FIRM</name>
<dbReference type="InterPro" id="IPR000705">
    <property type="entry name" value="Galactokinase"/>
</dbReference>
<comment type="similarity">
    <text evidence="1">Belongs to the GHMP kinase family. GalK subfamily.</text>
</comment>
<evidence type="ECO:0000256" key="4">
    <source>
        <dbReference type="ARBA" id="ARBA00022840"/>
    </source>
</evidence>
<dbReference type="SUPFAM" id="SSF55060">
    <property type="entry name" value="GHMP Kinase, C-terminal domain"/>
    <property type="match status" value="1"/>
</dbReference>
<dbReference type="GO" id="GO:0005829">
    <property type="term" value="C:cytosol"/>
    <property type="evidence" value="ECO:0007669"/>
    <property type="project" value="TreeGrafter"/>
</dbReference>
<evidence type="ECO:0000259" key="5">
    <source>
        <dbReference type="Pfam" id="PF00288"/>
    </source>
</evidence>
<dbReference type="SUPFAM" id="SSF54211">
    <property type="entry name" value="Ribosomal protein S5 domain 2-like"/>
    <property type="match status" value="1"/>
</dbReference>
<dbReference type="InterPro" id="IPR019539">
    <property type="entry name" value="GalKase_N"/>
</dbReference>
<dbReference type="PIRSF" id="PIRSF000530">
    <property type="entry name" value="Galactokinase"/>
    <property type="match status" value="1"/>
</dbReference>
<organism evidence="7 8">
    <name type="scientific">Breznakia blatticola</name>
    <dbReference type="NCBI Taxonomy" id="1754012"/>
    <lineage>
        <taxon>Bacteria</taxon>
        <taxon>Bacillati</taxon>
        <taxon>Bacillota</taxon>
        <taxon>Erysipelotrichia</taxon>
        <taxon>Erysipelotrichales</taxon>
        <taxon>Erysipelotrichaceae</taxon>
        <taxon>Breznakia</taxon>
    </lineage>
</organism>
<keyword evidence="3 7" id="KW-0418">Kinase</keyword>
<dbReference type="InterPro" id="IPR014721">
    <property type="entry name" value="Ribsml_uS5_D2-typ_fold_subgr"/>
</dbReference>
<dbReference type="PANTHER" id="PTHR10457:SF7">
    <property type="entry name" value="GALACTOKINASE-RELATED"/>
    <property type="match status" value="1"/>
</dbReference>
<keyword evidence="4" id="KW-0067">ATP-binding</keyword>
<comment type="caution">
    <text evidence="7">The sequence shown here is derived from an EMBL/GenBank/DDBJ whole genome shotgun (WGS) entry which is preliminary data.</text>
</comment>
<dbReference type="InterPro" id="IPR036554">
    <property type="entry name" value="GHMP_kinase_C_sf"/>
</dbReference>
<reference evidence="7 8" key="1">
    <citation type="submission" date="2019-03" db="EMBL/GenBank/DDBJ databases">
        <title>Genomic Encyclopedia of Type Strains, Phase IV (KMG-IV): sequencing the most valuable type-strain genomes for metagenomic binning, comparative biology and taxonomic classification.</title>
        <authorList>
            <person name="Goeker M."/>
        </authorList>
    </citation>
    <scope>NUCLEOTIDE SEQUENCE [LARGE SCALE GENOMIC DNA]</scope>
    <source>
        <strain evidence="7 8">DSM 28867</strain>
    </source>
</reference>
<evidence type="ECO:0000313" key="7">
    <source>
        <dbReference type="EMBL" id="TDW26086.1"/>
    </source>
</evidence>
<protein>
    <submittedName>
        <fullName evidence="7">Galactokinase</fullName>
    </submittedName>
</protein>
<dbReference type="GO" id="GO:0005524">
    <property type="term" value="F:ATP binding"/>
    <property type="evidence" value="ECO:0007669"/>
    <property type="project" value="UniProtKB-KW"/>
</dbReference>
<dbReference type="AlphaFoldDB" id="A0A4R8A6K3"/>
<feature type="domain" description="Galactokinase N-terminal" evidence="6">
    <location>
        <begin position="42"/>
        <end position="91"/>
    </location>
</feature>
<dbReference type="PRINTS" id="PR00473">
    <property type="entry name" value="GALCTOKINASE"/>
</dbReference>
<gene>
    <name evidence="7" type="ORF">EDD63_102107</name>
</gene>
<dbReference type="Gene3D" id="3.30.230.10">
    <property type="match status" value="1"/>
</dbReference>